<comment type="caution">
    <text evidence="1">The sequence shown here is derived from an EMBL/GenBank/DDBJ whole genome shotgun (WGS) entry which is preliminary data.</text>
</comment>
<keyword evidence="2" id="KW-1185">Reference proteome</keyword>
<sequence>MSQDNQQAELQTIVNAIRTLAENCQGNNIALLSLLRQLEGLHQEIRDGLFQASLPDNRQALYTLLKDIESQGGWPYIERMRLQALFVNVEAAHNNHKGDETIINVATTPELHNGEATVIRD</sequence>
<evidence type="ECO:0000313" key="1">
    <source>
        <dbReference type="EMBL" id="MBE9193380.1"/>
    </source>
</evidence>
<dbReference type="RefSeq" id="WP_193934765.1">
    <property type="nucleotide sequence ID" value="NZ_CAWPMZ010000141.1"/>
</dbReference>
<dbReference type="EMBL" id="JADEWN010000091">
    <property type="protein sequence ID" value="MBE9193380.1"/>
    <property type="molecule type" value="Genomic_DNA"/>
</dbReference>
<proteinExistence type="predicted"/>
<evidence type="ECO:0000313" key="2">
    <source>
        <dbReference type="Proteomes" id="UP000651156"/>
    </source>
</evidence>
<protein>
    <submittedName>
        <fullName evidence="1">Uncharacterized protein</fullName>
    </submittedName>
</protein>
<gene>
    <name evidence="1" type="ORF">IQ230_24160</name>
</gene>
<dbReference type="Proteomes" id="UP000651156">
    <property type="component" value="Unassembled WGS sequence"/>
</dbReference>
<reference evidence="1 2" key="1">
    <citation type="submission" date="2020-10" db="EMBL/GenBank/DDBJ databases">
        <authorList>
            <person name="Castelo-Branco R."/>
            <person name="Eusebio N."/>
            <person name="Adriana R."/>
            <person name="Vieira A."/>
            <person name="Brugerolle De Fraissinette N."/>
            <person name="Rezende De Castro R."/>
            <person name="Schneider M.P."/>
            <person name="Vasconcelos V."/>
            <person name="Leao P.N."/>
        </authorList>
    </citation>
    <scope>NUCLEOTIDE SEQUENCE [LARGE SCALE GENOMIC DNA]</scope>
    <source>
        <strain evidence="1 2">LEGE 06123</strain>
    </source>
</reference>
<accession>A0ABR9UYH8</accession>
<organism evidence="1 2">
    <name type="scientific">Gloeocapsopsis crepidinum LEGE 06123</name>
    <dbReference type="NCBI Taxonomy" id="588587"/>
    <lineage>
        <taxon>Bacteria</taxon>
        <taxon>Bacillati</taxon>
        <taxon>Cyanobacteriota</taxon>
        <taxon>Cyanophyceae</taxon>
        <taxon>Oscillatoriophycideae</taxon>
        <taxon>Chroococcales</taxon>
        <taxon>Chroococcaceae</taxon>
        <taxon>Gloeocapsopsis</taxon>
    </lineage>
</organism>
<name>A0ABR9UYH8_9CHRO</name>